<dbReference type="Proteomes" id="UP000799324">
    <property type="component" value="Unassembled WGS sequence"/>
</dbReference>
<proteinExistence type="predicted"/>
<dbReference type="EMBL" id="MU004293">
    <property type="protein sequence ID" value="KAF2661556.1"/>
    <property type="molecule type" value="Genomic_DNA"/>
</dbReference>
<protein>
    <submittedName>
        <fullName evidence="1">Uncharacterized protein</fullName>
    </submittedName>
</protein>
<organism evidence="1 2">
    <name type="scientific">Lophiostoma macrostomum CBS 122681</name>
    <dbReference type="NCBI Taxonomy" id="1314788"/>
    <lineage>
        <taxon>Eukaryota</taxon>
        <taxon>Fungi</taxon>
        <taxon>Dikarya</taxon>
        <taxon>Ascomycota</taxon>
        <taxon>Pezizomycotina</taxon>
        <taxon>Dothideomycetes</taxon>
        <taxon>Pleosporomycetidae</taxon>
        <taxon>Pleosporales</taxon>
        <taxon>Lophiostomataceae</taxon>
        <taxon>Lophiostoma</taxon>
    </lineage>
</organism>
<evidence type="ECO:0000313" key="1">
    <source>
        <dbReference type="EMBL" id="KAF2661556.1"/>
    </source>
</evidence>
<accession>A0A6A6TQ41</accession>
<name>A0A6A6TQ41_9PLEO</name>
<keyword evidence="2" id="KW-1185">Reference proteome</keyword>
<sequence>MPGCGRRAARTRKCRALLSRTRSVSSSWRRGAAVKGGVEKHDGWMQRGRELFDPGASLPFSTFSDETYLWPNLSSLQPTSLRALQRPLMPVLRALAATAAAGPYTHICRPCCSHLSWRQTRETASSIIRFLSIASGQSSGRRGSELLQPDCLITHAQQTRRQSRRAFPAWNDPQIARSAIRAG</sequence>
<dbReference type="AlphaFoldDB" id="A0A6A6TQ41"/>
<reference evidence="1" key="1">
    <citation type="journal article" date="2020" name="Stud. Mycol.">
        <title>101 Dothideomycetes genomes: a test case for predicting lifestyles and emergence of pathogens.</title>
        <authorList>
            <person name="Haridas S."/>
            <person name="Albert R."/>
            <person name="Binder M."/>
            <person name="Bloem J."/>
            <person name="Labutti K."/>
            <person name="Salamov A."/>
            <person name="Andreopoulos B."/>
            <person name="Baker S."/>
            <person name="Barry K."/>
            <person name="Bills G."/>
            <person name="Bluhm B."/>
            <person name="Cannon C."/>
            <person name="Castanera R."/>
            <person name="Culley D."/>
            <person name="Daum C."/>
            <person name="Ezra D."/>
            <person name="Gonzalez J."/>
            <person name="Henrissat B."/>
            <person name="Kuo A."/>
            <person name="Liang C."/>
            <person name="Lipzen A."/>
            <person name="Lutzoni F."/>
            <person name="Magnuson J."/>
            <person name="Mondo S."/>
            <person name="Nolan M."/>
            <person name="Ohm R."/>
            <person name="Pangilinan J."/>
            <person name="Park H.-J."/>
            <person name="Ramirez L."/>
            <person name="Alfaro M."/>
            <person name="Sun H."/>
            <person name="Tritt A."/>
            <person name="Yoshinaga Y."/>
            <person name="Zwiers L.-H."/>
            <person name="Turgeon B."/>
            <person name="Goodwin S."/>
            <person name="Spatafora J."/>
            <person name="Crous P."/>
            <person name="Grigoriev I."/>
        </authorList>
    </citation>
    <scope>NUCLEOTIDE SEQUENCE</scope>
    <source>
        <strain evidence="1">CBS 122681</strain>
    </source>
</reference>
<evidence type="ECO:0000313" key="2">
    <source>
        <dbReference type="Proteomes" id="UP000799324"/>
    </source>
</evidence>
<gene>
    <name evidence="1" type="ORF">K491DRAFT_418430</name>
</gene>